<feature type="region of interest" description="Disordered" evidence="1">
    <location>
        <begin position="1148"/>
        <end position="1249"/>
    </location>
</feature>
<proteinExistence type="predicted"/>
<evidence type="ECO:0000256" key="1">
    <source>
        <dbReference type="SAM" id="MobiDB-lite"/>
    </source>
</evidence>
<feature type="region of interest" description="Disordered" evidence="1">
    <location>
        <begin position="1086"/>
        <end position="1113"/>
    </location>
</feature>
<accession>A0A836GL33</accession>
<evidence type="ECO:0000313" key="2">
    <source>
        <dbReference type="EMBL" id="KAG5465798.1"/>
    </source>
</evidence>
<organism evidence="2 3">
    <name type="scientific">Leishmania enriettii</name>
    <dbReference type="NCBI Taxonomy" id="5663"/>
    <lineage>
        <taxon>Eukaryota</taxon>
        <taxon>Discoba</taxon>
        <taxon>Euglenozoa</taxon>
        <taxon>Kinetoplastea</taxon>
        <taxon>Metakinetoplastina</taxon>
        <taxon>Trypanosomatida</taxon>
        <taxon>Trypanosomatidae</taxon>
        <taxon>Leishmaniinae</taxon>
        <taxon>Leishmania</taxon>
    </lineage>
</organism>
<dbReference type="KEGG" id="lenr:94167804"/>
<dbReference type="SUPFAM" id="SSF50978">
    <property type="entry name" value="WD40 repeat-like"/>
    <property type="match status" value="1"/>
</dbReference>
<feature type="region of interest" description="Disordered" evidence="1">
    <location>
        <begin position="1428"/>
        <end position="1456"/>
    </location>
</feature>
<dbReference type="EMBL" id="JAFHKP010000036">
    <property type="protein sequence ID" value="KAG5465798.1"/>
    <property type="molecule type" value="Genomic_DNA"/>
</dbReference>
<dbReference type="GeneID" id="94167804"/>
<dbReference type="OrthoDB" id="5578278at2759"/>
<feature type="compositionally biased region" description="Basic and acidic residues" evidence="1">
    <location>
        <begin position="1223"/>
        <end position="1236"/>
    </location>
</feature>
<gene>
    <name evidence="2" type="ORF">CUR178_00511</name>
</gene>
<feature type="compositionally biased region" description="Low complexity" evidence="1">
    <location>
        <begin position="1431"/>
        <end position="1442"/>
    </location>
</feature>
<feature type="compositionally biased region" description="Low complexity" evidence="1">
    <location>
        <begin position="1201"/>
        <end position="1214"/>
    </location>
</feature>
<feature type="region of interest" description="Disordered" evidence="1">
    <location>
        <begin position="179"/>
        <end position="202"/>
    </location>
</feature>
<evidence type="ECO:0008006" key="4">
    <source>
        <dbReference type="Google" id="ProtNLM"/>
    </source>
</evidence>
<dbReference type="Proteomes" id="UP000674179">
    <property type="component" value="Chromosome 36"/>
</dbReference>
<feature type="compositionally biased region" description="Low complexity" evidence="1">
    <location>
        <begin position="1373"/>
        <end position="1405"/>
    </location>
</feature>
<evidence type="ECO:0000313" key="3">
    <source>
        <dbReference type="Proteomes" id="UP000674179"/>
    </source>
</evidence>
<feature type="region of interest" description="Disordered" evidence="1">
    <location>
        <begin position="1359"/>
        <end position="1405"/>
    </location>
</feature>
<feature type="compositionally biased region" description="Polar residues" evidence="1">
    <location>
        <begin position="1311"/>
        <end position="1327"/>
    </location>
</feature>
<sequence>MTVHVSSTTVVASLWGPEDVTAIPLHPTGQFLSILLSPAAAIKDNTVTAVTFHPVDETCFALGTGAGKAYGVSLQENKLFLLADVGQRGALRCATFCPGYLTSPIVVFASSDNRLLFLDWQRGIVLQDVVASAHERPIQLLVTGASTEPLFCTVSADAVSCWEPYSGSVGACDIDPSSPAAPGTSQLGSVVTAGASGRPQRDPCSCGLSMPRYGCSGSARPTQCTLALQREGGIVARCTDTGAHRFLGVHILRPALLVSVETNGVLSLWSRAAARGDDEAARNRSPLCLLQSATAPSVLRVRCSVQCDTLIALGADAATLDATGDHVEPVVAFVVGQTLDGAGIVRLPTVGTGGAAKGRAGAVIQVSAVQSDCVACLMNTGAVHVVLPSTFHLVFSIPPPSHRGFGYCLGPRSHWNFTPSGPTFGAMWCEQVFLLLHLPTARRRDAGEAPIGVSATLQVGVLSAASAGAVSGREQIVAQPKVSRLGGRPDDAAAASNGTAVVAQSFLRSCHAPRSTPSLRGAASDSAQIDVGAALAVLSLCRPPIDVPKKGFPEVWPDVNEVDLRALKPELTAPRTGSARDDGPDAGVSEPSTWLSTAAFCDTLSPSSCQYNLHQLQTHLLRYGVFPHPYRPAVWRFLAGLPSKAKTASQFAALARRPPHLAVSQLMSPFPLPPSGTRDAVESALSCLCWASPVLTLASYLPVLVYPLTMIFQDDVQSVVEMVLVFFLNWGRDFFTCHPHAPTTLLLAMERQLCRLDEPLWQHLDAMGAGVSVWGWELLTSFFTDTLTGAEWVQVMDHTFTAPPLWLFAFQVTLVRTRLRPNLTSALSVEEVRGVLRRAPTAAAAIQAPSPPFSMQQLIEEGYRLFYAWSRESDDCATSLSTFKVFRTLTPQFVYPANFAHDSVVLAEKLRELSLLQRSRDEEKKAKVHLNELRKVAEAAAVEEAAFLQQQRARVAAKYDASAASWQVHVAVERLRQEREAEERQLRWDALQKRTRNAEELKALHAEMSMVESQLRHDMVDRHMEQLKWRLAAHLTDEELAQLQKDADAQVERAVQRIEEDEQRIVEGVALYEAAPPLLVETRPVEGDGREAEAGVSPAREVEGTHPLAQPPSEAFLTEERCDRAEQQSTRQDVAVSAQKDIREEAADAPAIGGGALASSEAHSARGISHERRLSSSSVTRTAAGEAVVRDGGSQQHRIRVSSPSSPAVSQAEASVEDSGDTLTEKEPHTSVRERVNSSTRVDGNGRRHGFVPPPRHAYCDAAYAHGNVALTQRRFLELRDRVLSRMEGHTQTGGTEDPFRRYRPSYRGDGSTTSMTDNTPASTATASHPSCSIASSSGRRLFDNYDFQRVGSRAIGRRDEQRSLRHLTLPDSYSATTTETTRRSSSSTGQSVSTSTTAASSYATPSSYTSYDYDHSTAMSMTWHTGETKSTGSGVQASSSSLTHPTPHCSDQLVQDGGRKYHWAMRR</sequence>
<reference evidence="2 3" key="1">
    <citation type="submission" date="2021-02" db="EMBL/GenBank/DDBJ databases">
        <title>Leishmania (Mundinia) enrietti genome sequencing and assembly.</title>
        <authorList>
            <person name="Almutairi H."/>
            <person name="Gatherer D."/>
        </authorList>
    </citation>
    <scope>NUCLEOTIDE SEQUENCE [LARGE SCALE GENOMIC DNA]</scope>
    <source>
        <strain evidence="2">CUR178</strain>
    </source>
</reference>
<dbReference type="RefSeq" id="XP_067688397.1">
    <property type="nucleotide sequence ID" value="XM_067832294.1"/>
</dbReference>
<keyword evidence="3" id="KW-1185">Reference proteome</keyword>
<dbReference type="InterPro" id="IPR036322">
    <property type="entry name" value="WD40_repeat_dom_sf"/>
</dbReference>
<protein>
    <recommendedName>
        <fullName evidence="4">Rab-GAP TBC domain-containing protein</fullName>
    </recommendedName>
</protein>
<name>A0A836GL33_LEIEN</name>
<comment type="caution">
    <text evidence="2">The sequence shown here is derived from an EMBL/GenBank/DDBJ whole genome shotgun (WGS) entry which is preliminary data.</text>
</comment>
<feature type="region of interest" description="Disordered" evidence="1">
    <location>
        <begin position="1289"/>
        <end position="1336"/>
    </location>
</feature>